<evidence type="ECO:0000313" key="4">
    <source>
        <dbReference type="Proteomes" id="UP000030764"/>
    </source>
</evidence>
<sequence>MVTSKVGKQVNAFFCTKDLGEVAHYLGIEVNREEDGSFLLSQKGKIAELCAAVKCPGGQMCRRSNGGRSVGRQSSGRGSNGGGQKTVFVLRSLREQGVTAATQAMLSFLVTCA</sequence>
<feature type="region of interest" description="Disordered" evidence="1">
    <location>
        <begin position="61"/>
        <end position="84"/>
    </location>
</feature>
<dbReference type="EMBL" id="KL367557">
    <property type="protein sequence ID" value="KFD64328.1"/>
    <property type="molecule type" value="Genomic_DNA"/>
</dbReference>
<evidence type="ECO:0000256" key="1">
    <source>
        <dbReference type="SAM" id="MobiDB-lite"/>
    </source>
</evidence>
<dbReference type="Proteomes" id="UP000030758">
    <property type="component" value="Unassembled WGS sequence"/>
</dbReference>
<dbReference type="AlphaFoldDB" id="A0A085LW47"/>
<proteinExistence type="predicted"/>
<reference evidence="2 4" key="1">
    <citation type="journal article" date="2014" name="Nat. Genet.">
        <title>Genome and transcriptome of the porcine whipworm Trichuris suis.</title>
        <authorList>
            <person name="Jex A.R."/>
            <person name="Nejsum P."/>
            <person name="Schwarz E.M."/>
            <person name="Hu L."/>
            <person name="Young N.D."/>
            <person name="Hall R.S."/>
            <person name="Korhonen P.K."/>
            <person name="Liao S."/>
            <person name="Thamsborg S."/>
            <person name="Xia J."/>
            <person name="Xu P."/>
            <person name="Wang S."/>
            <person name="Scheerlinck J.P."/>
            <person name="Hofmann A."/>
            <person name="Sternberg P.W."/>
            <person name="Wang J."/>
            <person name="Gasser R.B."/>
        </authorList>
    </citation>
    <scope>NUCLEOTIDE SEQUENCE [LARGE SCALE GENOMIC DNA]</scope>
    <source>
        <strain evidence="3">DCEP-RM93F</strain>
        <strain evidence="2">DCEP-RM93M</strain>
    </source>
</reference>
<feature type="compositionally biased region" description="Low complexity" evidence="1">
    <location>
        <begin position="62"/>
        <end position="77"/>
    </location>
</feature>
<name>A0A085LW47_9BILA</name>
<protein>
    <submittedName>
        <fullName evidence="2">Uncharacterized protein</fullName>
    </submittedName>
</protein>
<gene>
    <name evidence="2" type="ORF">M513_09915</name>
    <name evidence="3" type="ORF">M514_09915</name>
</gene>
<dbReference type="EMBL" id="KL363276">
    <property type="protein sequence ID" value="KFD49193.1"/>
    <property type="molecule type" value="Genomic_DNA"/>
</dbReference>
<dbReference type="Proteomes" id="UP000030764">
    <property type="component" value="Unassembled WGS sequence"/>
</dbReference>
<evidence type="ECO:0000313" key="2">
    <source>
        <dbReference type="EMBL" id="KFD49193.1"/>
    </source>
</evidence>
<evidence type="ECO:0000313" key="3">
    <source>
        <dbReference type="EMBL" id="KFD64328.1"/>
    </source>
</evidence>
<keyword evidence="4" id="KW-1185">Reference proteome</keyword>
<accession>A0A085LW47</accession>
<organism evidence="2 4">
    <name type="scientific">Trichuris suis</name>
    <name type="common">pig whipworm</name>
    <dbReference type="NCBI Taxonomy" id="68888"/>
    <lineage>
        <taxon>Eukaryota</taxon>
        <taxon>Metazoa</taxon>
        <taxon>Ecdysozoa</taxon>
        <taxon>Nematoda</taxon>
        <taxon>Enoplea</taxon>
        <taxon>Dorylaimia</taxon>
        <taxon>Trichinellida</taxon>
        <taxon>Trichuridae</taxon>
        <taxon>Trichuris</taxon>
    </lineage>
</organism>